<name>A0AAD9J9Y7_9ANNE</name>
<sequence>MKVLVAVDGSEHADQAIRWYLGQHQPDNEVVLVYVVEYPISPGYTYGVGMALPQTQWDAMVKNANEEALATRERVQQLMADVPHKYIRRYGQPGQTLCDVAKEENVDMVVVGTRGRGKIRRTLLGSVSDYVLHHSQVPVAICRQ</sequence>
<dbReference type="Gene3D" id="3.40.50.620">
    <property type="entry name" value="HUPs"/>
    <property type="match status" value="1"/>
</dbReference>
<reference evidence="2" key="1">
    <citation type="journal article" date="2023" name="Mol. Biol. Evol.">
        <title>Third-Generation Sequencing Reveals the Adaptive Role of the Epigenome in Three Deep-Sea Polychaetes.</title>
        <authorList>
            <person name="Perez M."/>
            <person name="Aroh O."/>
            <person name="Sun Y."/>
            <person name="Lan Y."/>
            <person name="Juniper S.K."/>
            <person name="Young C.R."/>
            <person name="Angers B."/>
            <person name="Qian P.Y."/>
        </authorList>
    </citation>
    <scope>NUCLEOTIDE SEQUENCE</scope>
    <source>
        <strain evidence="2">P08H-3</strain>
    </source>
</reference>
<evidence type="ECO:0000313" key="2">
    <source>
        <dbReference type="EMBL" id="KAK2148400.1"/>
    </source>
</evidence>
<feature type="domain" description="UspA" evidence="1">
    <location>
        <begin position="2"/>
        <end position="143"/>
    </location>
</feature>
<organism evidence="2 3">
    <name type="scientific">Paralvinella palmiformis</name>
    <dbReference type="NCBI Taxonomy" id="53620"/>
    <lineage>
        <taxon>Eukaryota</taxon>
        <taxon>Metazoa</taxon>
        <taxon>Spiralia</taxon>
        <taxon>Lophotrochozoa</taxon>
        <taxon>Annelida</taxon>
        <taxon>Polychaeta</taxon>
        <taxon>Sedentaria</taxon>
        <taxon>Canalipalpata</taxon>
        <taxon>Terebellida</taxon>
        <taxon>Terebelliformia</taxon>
        <taxon>Alvinellidae</taxon>
        <taxon>Paralvinella</taxon>
    </lineage>
</organism>
<dbReference type="CDD" id="cd23659">
    <property type="entry name" value="USP_At3g01520-like"/>
    <property type="match status" value="1"/>
</dbReference>
<dbReference type="PRINTS" id="PR01438">
    <property type="entry name" value="UNVRSLSTRESS"/>
</dbReference>
<evidence type="ECO:0000259" key="1">
    <source>
        <dbReference type="Pfam" id="PF00582"/>
    </source>
</evidence>
<dbReference type="Pfam" id="PF00582">
    <property type="entry name" value="Usp"/>
    <property type="match status" value="1"/>
</dbReference>
<dbReference type="PANTHER" id="PTHR31964">
    <property type="entry name" value="ADENINE NUCLEOTIDE ALPHA HYDROLASES-LIKE SUPERFAMILY PROTEIN"/>
    <property type="match status" value="1"/>
</dbReference>
<keyword evidence="3" id="KW-1185">Reference proteome</keyword>
<gene>
    <name evidence="2" type="ORF">LSH36_500g03043</name>
</gene>
<proteinExistence type="predicted"/>
<protein>
    <recommendedName>
        <fullName evidence="1">UspA domain-containing protein</fullName>
    </recommendedName>
</protein>
<dbReference type="InterPro" id="IPR006016">
    <property type="entry name" value="UspA"/>
</dbReference>
<accession>A0AAD9J9Y7</accession>
<dbReference type="InterPro" id="IPR006015">
    <property type="entry name" value="Universal_stress_UspA"/>
</dbReference>
<evidence type="ECO:0000313" key="3">
    <source>
        <dbReference type="Proteomes" id="UP001208570"/>
    </source>
</evidence>
<dbReference type="EMBL" id="JAODUP010000500">
    <property type="protein sequence ID" value="KAK2148400.1"/>
    <property type="molecule type" value="Genomic_DNA"/>
</dbReference>
<dbReference type="SUPFAM" id="SSF52402">
    <property type="entry name" value="Adenine nucleotide alpha hydrolases-like"/>
    <property type="match status" value="1"/>
</dbReference>
<dbReference type="Proteomes" id="UP001208570">
    <property type="component" value="Unassembled WGS sequence"/>
</dbReference>
<dbReference type="PANTHER" id="PTHR31964:SF113">
    <property type="entry name" value="USPA DOMAIN-CONTAINING PROTEIN"/>
    <property type="match status" value="1"/>
</dbReference>
<comment type="caution">
    <text evidence="2">The sequence shown here is derived from an EMBL/GenBank/DDBJ whole genome shotgun (WGS) entry which is preliminary data.</text>
</comment>
<dbReference type="InterPro" id="IPR014729">
    <property type="entry name" value="Rossmann-like_a/b/a_fold"/>
</dbReference>
<dbReference type="AlphaFoldDB" id="A0AAD9J9Y7"/>